<feature type="compositionally biased region" description="Low complexity" evidence="10">
    <location>
        <begin position="363"/>
        <end position="384"/>
    </location>
</feature>
<dbReference type="GO" id="GO:0008442">
    <property type="term" value="F:3-hydroxyisobutyrate dehydrogenase activity"/>
    <property type="evidence" value="ECO:0007669"/>
    <property type="project" value="UniProtKB-EC"/>
</dbReference>
<dbReference type="GO" id="GO:0006574">
    <property type="term" value="P:L-valine catabolic process"/>
    <property type="evidence" value="ECO:0007669"/>
    <property type="project" value="UniProtKB-UniPathway"/>
</dbReference>
<comment type="caution">
    <text evidence="13">The sequence shown here is derived from an EMBL/GenBank/DDBJ whole genome shotgun (WGS) entry which is preliminary data.</text>
</comment>
<feature type="coiled-coil region" evidence="9">
    <location>
        <begin position="499"/>
        <end position="533"/>
    </location>
</feature>
<dbReference type="PANTHER" id="PTHR22981:SF7">
    <property type="entry name" value="3-HYDROXYISOBUTYRATE DEHYDROGENASE, MITOCHONDRIAL"/>
    <property type="match status" value="1"/>
</dbReference>
<dbReference type="EC" id="1.1.1.31" evidence="3 8"/>
<dbReference type="OrthoDB" id="435038at2759"/>
<dbReference type="RefSeq" id="XP_031022150.1">
    <property type="nucleotide sequence ID" value="XM_031171883.1"/>
</dbReference>
<evidence type="ECO:0000259" key="12">
    <source>
        <dbReference type="Pfam" id="PF14833"/>
    </source>
</evidence>
<feature type="region of interest" description="Disordered" evidence="10">
    <location>
        <begin position="733"/>
        <end position="760"/>
    </location>
</feature>
<keyword evidence="6 8" id="KW-0520">NAD</keyword>
<dbReference type="SUPFAM" id="SSF51735">
    <property type="entry name" value="NAD(P)-binding Rossmann-fold domains"/>
    <property type="match status" value="1"/>
</dbReference>
<dbReference type="Gene3D" id="3.40.50.720">
    <property type="entry name" value="NAD(P)-binding Rossmann-like Domain"/>
    <property type="match status" value="1"/>
</dbReference>
<keyword evidence="9" id="KW-0175">Coiled coil</keyword>
<sequence>MPTYNINTALFCTQELAALENRSLSQAQNTKELFYDHIASNHTDLVLLSGDVSRVVIYETCLLACKSLVSSGHKVGIKAFSICGIGETAAVDDCFSDPEESSRLVLKCSDSVWLPEKVVTLNVSSEEEAKSAIETAMANLYRFLTDEYMPHLIITLENSTRRMGFVMLASDEESENIIDETGILSPNQHSQDSSWSKVLSSLLRSKECNILVLGCLGSPDSPCRSQVIDWIDPYTKNPTITRPEVLAALVSPASGTTPDTAAPAFLFSSFTSLFSSKPKVKDQPSPTEELVEQHSKDSSPVETIHPRPVDGVSPVETIYKQPVSSNGKPPTTPSPTDAVSVDVTRPTKSSPFEPTAPTIPSQSISTRSSPTAPPAAAATTTQPSINYREPSPILTRNNPSRIETQKLRQVTTNGNDEWSPASPPLSPIKSEWRGERQRLENALNESVGKTRALEAEVLKLRAQPPPVSNTASEAALQVERLSKAIKIQASALVDTRTRLKSATELIETLTESLKQETKVKEALQLETKALRDRLVAAAAVNASNTKSVVVQQPATNQNSNSDDVVKVKSLEAQLASLRLQHQNQLSAVSEELQIEKEKHNATKDQYITVFTDLQLSKRKLTLVEEDRQQLLDALFNIQAPASTPGSLTILAPPTPQFLHRISISKRNSLSPSVTTLSQQQHRNSTSPLQPTVTTGISTLVGPYVPSTGVVLSNGVKSSASGKSVKAPRIVIPFDTPSTSRADNVDDYSPPQLPPKSPASDASVDLLLGPGSVAWQNVVEGLDDAEQNQTFNQLRRASDSMIVTNPRSTSLTAAKTRTTPKEKEPTIGFIGLGQMGYNMANNLLTKSNASGFIIHDAVPSVLEKFVSQNSSRTVQVASSAREVAEKSDVIVTMLPQPQHVKAVYLGPKGLLEGLKKGTIYIDSSTIDPMTSKDVGAAVTKAGALMVDAPVSGGVMGAANATLTFMVGAASPKEFDIVKPYLDLMGKNIVYCGAVGSGQVAKICNNMLLGISMVGAAEAMNLGVRLGMDPKLLAGVLNTSSGRCWSTDTYNPCPGVMEGVPASRDYEGGFGNSLMAKDLGLAVQSANDIKSTVILGATALQIYNQVASTPGFEKKDFSSVFKWLNDNVKRYAK</sequence>
<feature type="domain" description="6-phosphogluconate dehydrogenase NADP-binding" evidence="11">
    <location>
        <begin position="825"/>
        <end position="991"/>
    </location>
</feature>
<dbReference type="Pfam" id="PF14833">
    <property type="entry name" value="NAD_binding_11"/>
    <property type="match status" value="1"/>
</dbReference>
<keyword evidence="5 8" id="KW-0560">Oxidoreductase</keyword>
<evidence type="ECO:0000256" key="4">
    <source>
        <dbReference type="ARBA" id="ARBA00022456"/>
    </source>
</evidence>
<dbReference type="GO" id="GO:0051287">
    <property type="term" value="F:NAD binding"/>
    <property type="evidence" value="ECO:0007669"/>
    <property type="project" value="InterPro"/>
</dbReference>
<feature type="domain" description="3-hydroxyisobutyrate dehydrogenase-like NAD-binding" evidence="12">
    <location>
        <begin position="994"/>
        <end position="1121"/>
    </location>
</feature>
<evidence type="ECO:0000256" key="9">
    <source>
        <dbReference type="SAM" id="Coils"/>
    </source>
</evidence>
<proteinExistence type="inferred from homology"/>
<keyword evidence="14" id="KW-1185">Reference proteome</keyword>
<dbReference type="PROSITE" id="PS00895">
    <property type="entry name" value="3_HYDROXYISOBUT_DH"/>
    <property type="match status" value="1"/>
</dbReference>
<feature type="coiled-coil region" evidence="9">
    <location>
        <begin position="567"/>
        <end position="598"/>
    </location>
</feature>
<gene>
    <name evidence="13" type="ORF">SmJEL517_g05957</name>
</gene>
<dbReference type="InterPro" id="IPR013328">
    <property type="entry name" value="6PGD_dom2"/>
</dbReference>
<feature type="compositionally biased region" description="Polar residues" evidence="10">
    <location>
        <begin position="322"/>
        <end position="337"/>
    </location>
</feature>
<dbReference type="InterPro" id="IPR006115">
    <property type="entry name" value="6PGDH_NADP-bd"/>
</dbReference>
<dbReference type="UniPathway" id="UPA00362"/>
<feature type="region of interest" description="Disordered" evidence="10">
    <location>
        <begin position="276"/>
        <end position="399"/>
    </location>
</feature>
<dbReference type="Proteomes" id="UP000319731">
    <property type="component" value="Unassembled WGS sequence"/>
</dbReference>
<evidence type="ECO:0000256" key="7">
    <source>
        <dbReference type="ARBA" id="ARBA00049197"/>
    </source>
</evidence>
<dbReference type="InterPro" id="IPR011548">
    <property type="entry name" value="HIBADH"/>
</dbReference>
<dbReference type="GO" id="GO:0050661">
    <property type="term" value="F:NADP binding"/>
    <property type="evidence" value="ECO:0007669"/>
    <property type="project" value="InterPro"/>
</dbReference>
<protein>
    <recommendedName>
        <fullName evidence="3 8">3-hydroxyisobutyrate dehydrogenase</fullName>
        <shortName evidence="8">HIBADH</shortName>
        <ecNumber evidence="3 8">1.1.1.31</ecNumber>
    </recommendedName>
</protein>
<feature type="compositionally biased region" description="Polar residues" evidence="10">
    <location>
        <begin position="346"/>
        <end position="362"/>
    </location>
</feature>
<evidence type="ECO:0000256" key="5">
    <source>
        <dbReference type="ARBA" id="ARBA00023002"/>
    </source>
</evidence>
<comment type="pathway">
    <text evidence="1 8">Amino-acid degradation; L-valine degradation.</text>
</comment>
<evidence type="ECO:0000256" key="1">
    <source>
        <dbReference type="ARBA" id="ARBA00005109"/>
    </source>
</evidence>
<comment type="catalytic activity">
    <reaction evidence="7 8">
        <text>3-hydroxy-2-methylpropanoate + NAD(+) = 2-methyl-3-oxopropanoate + NADH + H(+)</text>
        <dbReference type="Rhea" id="RHEA:17681"/>
        <dbReference type="ChEBI" id="CHEBI:11805"/>
        <dbReference type="ChEBI" id="CHEBI:15378"/>
        <dbReference type="ChEBI" id="CHEBI:57540"/>
        <dbReference type="ChEBI" id="CHEBI:57700"/>
        <dbReference type="ChEBI" id="CHEBI:57945"/>
        <dbReference type="EC" id="1.1.1.31"/>
    </reaction>
</comment>
<name>A0A507BYS9_9FUNG</name>
<evidence type="ECO:0000256" key="8">
    <source>
        <dbReference type="RuleBase" id="RU910714"/>
    </source>
</evidence>
<dbReference type="PANTHER" id="PTHR22981">
    <property type="entry name" value="3-HYDROXYISOBUTYRATE DEHYDROGENASE-RELATED"/>
    <property type="match status" value="1"/>
</dbReference>
<dbReference type="STRING" id="1806994.A0A507BYS9"/>
<keyword evidence="4 8" id="KW-0101">Branched-chain amino acid catabolism</keyword>
<evidence type="ECO:0000256" key="3">
    <source>
        <dbReference type="ARBA" id="ARBA00012991"/>
    </source>
</evidence>
<dbReference type="GO" id="GO:0005739">
    <property type="term" value="C:mitochondrion"/>
    <property type="evidence" value="ECO:0007669"/>
    <property type="project" value="TreeGrafter"/>
</dbReference>
<evidence type="ECO:0000313" key="14">
    <source>
        <dbReference type="Proteomes" id="UP000319731"/>
    </source>
</evidence>
<accession>A0A507BYS9</accession>
<dbReference type="Pfam" id="PF03446">
    <property type="entry name" value="NAD_binding_2"/>
    <property type="match status" value="1"/>
</dbReference>
<dbReference type="InterPro" id="IPR036291">
    <property type="entry name" value="NAD(P)-bd_dom_sf"/>
</dbReference>
<dbReference type="InterPro" id="IPR029154">
    <property type="entry name" value="HIBADH-like_NADP-bd"/>
</dbReference>
<reference evidence="13 14" key="1">
    <citation type="journal article" date="2019" name="Sci. Rep.">
        <title>Comparative genomics of chytrid fungi reveal insights into the obligate biotrophic and pathogenic lifestyle of Synchytrium endobioticum.</title>
        <authorList>
            <person name="van de Vossenberg B.T.L.H."/>
            <person name="Warris S."/>
            <person name="Nguyen H.D.T."/>
            <person name="van Gent-Pelzer M.P.E."/>
            <person name="Joly D.L."/>
            <person name="van de Geest H.C."/>
            <person name="Bonants P.J.M."/>
            <person name="Smith D.S."/>
            <person name="Levesque C.A."/>
            <person name="van der Lee T.A.J."/>
        </authorList>
    </citation>
    <scope>NUCLEOTIDE SEQUENCE [LARGE SCALE GENOMIC DNA]</scope>
    <source>
        <strain evidence="13 14">JEL517</strain>
    </source>
</reference>
<feature type="compositionally biased region" description="Basic and acidic residues" evidence="10">
    <location>
        <begin position="291"/>
        <end position="308"/>
    </location>
</feature>
<evidence type="ECO:0000256" key="6">
    <source>
        <dbReference type="ARBA" id="ARBA00023027"/>
    </source>
</evidence>
<dbReference type="InterPro" id="IPR008927">
    <property type="entry name" value="6-PGluconate_DH-like_C_sf"/>
</dbReference>
<evidence type="ECO:0000256" key="10">
    <source>
        <dbReference type="SAM" id="MobiDB-lite"/>
    </source>
</evidence>
<evidence type="ECO:0000256" key="2">
    <source>
        <dbReference type="ARBA" id="ARBA00006013"/>
    </source>
</evidence>
<evidence type="ECO:0000259" key="11">
    <source>
        <dbReference type="Pfam" id="PF03446"/>
    </source>
</evidence>
<dbReference type="GeneID" id="42007180"/>
<dbReference type="NCBIfam" id="TIGR01692">
    <property type="entry name" value="HIBADH"/>
    <property type="match status" value="1"/>
</dbReference>
<dbReference type="SUPFAM" id="SSF48179">
    <property type="entry name" value="6-phosphogluconate dehydrogenase C-terminal domain-like"/>
    <property type="match status" value="1"/>
</dbReference>
<dbReference type="FunFam" id="1.10.1040.10:FF:000006">
    <property type="entry name" value="3-hydroxyisobutyrate dehydrogenase"/>
    <property type="match status" value="1"/>
</dbReference>
<organism evidence="13 14">
    <name type="scientific">Synchytrium microbalum</name>
    <dbReference type="NCBI Taxonomy" id="1806994"/>
    <lineage>
        <taxon>Eukaryota</taxon>
        <taxon>Fungi</taxon>
        <taxon>Fungi incertae sedis</taxon>
        <taxon>Chytridiomycota</taxon>
        <taxon>Chytridiomycota incertae sedis</taxon>
        <taxon>Chytridiomycetes</taxon>
        <taxon>Synchytriales</taxon>
        <taxon>Synchytriaceae</taxon>
        <taxon>Synchytrium</taxon>
    </lineage>
</organism>
<dbReference type="EMBL" id="QEAO01000068">
    <property type="protein sequence ID" value="TPX30495.1"/>
    <property type="molecule type" value="Genomic_DNA"/>
</dbReference>
<evidence type="ECO:0000313" key="13">
    <source>
        <dbReference type="EMBL" id="TPX30495.1"/>
    </source>
</evidence>
<dbReference type="InterPro" id="IPR002204">
    <property type="entry name" value="3-OH-isobutyrate_DH-rel_CS"/>
</dbReference>
<dbReference type="Gene3D" id="1.10.1040.10">
    <property type="entry name" value="N-(1-d-carboxylethyl)-l-norvaline Dehydrogenase, domain 2"/>
    <property type="match status" value="1"/>
</dbReference>
<comment type="similarity">
    <text evidence="2">Belongs to the HIBADH-related family. 3-hydroxyisobutyrate dehydrogenase subfamily.</text>
</comment>
<dbReference type="AlphaFoldDB" id="A0A507BYS9"/>